<name>A0A4Q9N2K6_9APHY</name>
<proteinExistence type="predicted"/>
<sequence length="310" mass="33184">MACPHPEASVLDNIAPPPHAFPAPYPPCCPSDPFPSTPDKRALNLPWGRRPDSDIKPPPPWDVGELTSAFAKLALGDEVLFGVPVSKRTLRRSVAQLPPRPSIGFATPCCRAPHPALIVDRPRRTSRQSCVSSSCSSSAAKQRRSSRPQVRDCGPLTPQGAPGQTISHTRRIPSPAVPYPATRTYKRTLPRRVPNNPPSQRTSEHAPSPSPQPPIPRVRISSSSSMSSRGTTSASDSDSPLSTPAPSPIPLPLDDVLPIIWSDPTPSGLRISSSAKAKFDPDDLVRYAGEMPLVAFDAQSGMNALFTSNS</sequence>
<feature type="region of interest" description="Disordered" evidence="1">
    <location>
        <begin position="39"/>
        <end position="59"/>
    </location>
</feature>
<accession>A0A4Q9N2K6</accession>
<evidence type="ECO:0000313" key="2">
    <source>
        <dbReference type="EMBL" id="TBU34739.1"/>
    </source>
</evidence>
<organism evidence="2">
    <name type="scientific">Dichomitus squalens</name>
    <dbReference type="NCBI Taxonomy" id="114155"/>
    <lineage>
        <taxon>Eukaryota</taxon>
        <taxon>Fungi</taxon>
        <taxon>Dikarya</taxon>
        <taxon>Basidiomycota</taxon>
        <taxon>Agaricomycotina</taxon>
        <taxon>Agaricomycetes</taxon>
        <taxon>Polyporales</taxon>
        <taxon>Polyporaceae</taxon>
        <taxon>Dichomitus</taxon>
    </lineage>
</organism>
<feature type="region of interest" description="Disordered" evidence="1">
    <location>
        <begin position="118"/>
        <end position="257"/>
    </location>
</feature>
<dbReference type="EMBL" id="ML143388">
    <property type="protein sequence ID" value="TBU34739.1"/>
    <property type="molecule type" value="Genomic_DNA"/>
</dbReference>
<dbReference type="AlphaFoldDB" id="A0A4Q9N2K6"/>
<feature type="compositionally biased region" description="Low complexity" evidence="1">
    <location>
        <begin position="127"/>
        <end position="140"/>
    </location>
</feature>
<dbReference type="Proteomes" id="UP000292957">
    <property type="component" value="Unassembled WGS sequence"/>
</dbReference>
<protein>
    <submittedName>
        <fullName evidence="2">Uncharacterized protein</fullName>
    </submittedName>
</protein>
<evidence type="ECO:0000256" key="1">
    <source>
        <dbReference type="SAM" id="MobiDB-lite"/>
    </source>
</evidence>
<feature type="compositionally biased region" description="Low complexity" evidence="1">
    <location>
        <begin position="217"/>
        <end position="239"/>
    </location>
</feature>
<gene>
    <name evidence="2" type="ORF">BD311DRAFT_293672</name>
</gene>
<reference evidence="2" key="1">
    <citation type="submission" date="2019-01" db="EMBL/GenBank/DDBJ databases">
        <title>Draft genome sequences of three monokaryotic isolates of the white-rot basidiomycete fungus Dichomitus squalens.</title>
        <authorList>
            <consortium name="DOE Joint Genome Institute"/>
            <person name="Lopez S.C."/>
            <person name="Andreopoulos B."/>
            <person name="Pangilinan J."/>
            <person name="Lipzen A."/>
            <person name="Riley R."/>
            <person name="Ahrendt S."/>
            <person name="Ng V."/>
            <person name="Barry K."/>
            <person name="Daum C."/>
            <person name="Grigoriev I.V."/>
            <person name="Hilden K.S."/>
            <person name="Makela M.R."/>
            <person name="de Vries R.P."/>
        </authorList>
    </citation>
    <scope>NUCLEOTIDE SEQUENCE [LARGE SCALE GENOMIC DNA]</scope>
    <source>
        <strain evidence="2">OM18370.1</strain>
    </source>
</reference>